<accession>A0A2C9WEE9</accession>
<reference evidence="1" key="1">
    <citation type="submission" date="2016-02" db="EMBL/GenBank/DDBJ databases">
        <title>WGS assembly of Manihot esculenta.</title>
        <authorList>
            <person name="Bredeson J.V."/>
            <person name="Prochnik S.E."/>
            <person name="Lyons J.B."/>
            <person name="Schmutz J."/>
            <person name="Grimwood J."/>
            <person name="Vrebalov J."/>
            <person name="Bart R.S."/>
            <person name="Amuge T."/>
            <person name="Ferguson M.E."/>
            <person name="Green R."/>
            <person name="Putnam N."/>
            <person name="Stites J."/>
            <person name="Rounsley S."/>
            <person name="Rokhsar D.S."/>
        </authorList>
    </citation>
    <scope>NUCLEOTIDE SEQUENCE [LARGE SCALE GENOMIC DNA]</scope>
    <source>
        <tissue evidence="1">Leaf</tissue>
    </source>
</reference>
<proteinExistence type="predicted"/>
<gene>
    <name evidence="1" type="ORF">MANES_02G112100</name>
</gene>
<dbReference type="Pfam" id="PF03087">
    <property type="entry name" value="BPS1"/>
    <property type="match status" value="1"/>
</dbReference>
<dbReference type="OMA" id="SICEYNS"/>
<dbReference type="GO" id="GO:0048364">
    <property type="term" value="P:root development"/>
    <property type="evidence" value="ECO:0007669"/>
    <property type="project" value="InterPro"/>
</dbReference>
<sequence>MVGSSASPCLHLPVRTISLPSREHPIFLKFDAILNHLKTWQILSASETAPFGADSIQIGLVGLAELYNCVDEILQSPLAQQAILRHQSGKLVEEALEGSLTLIDTCCTAKDMLLMMKEHVLTLQSAFRRKGRNSGSEEHIYAYVSSRNKVQKDISKCLLSLKKLKSKVGCSSAIDADQHLLEIIRVIRESSSIAISIFQSFLLFFSMPEMKTTKGRWSLVSKLKQLRSSSADKGLEIINEVKSLDLCLFSLHEKSQANDPKAEVQKIKGMLETVNLSLDSLEAELECTSRCLVQNRVSLLNILTQ</sequence>
<evidence type="ECO:0008006" key="2">
    <source>
        <dbReference type="Google" id="ProtNLM"/>
    </source>
</evidence>
<dbReference type="InterPro" id="IPR004320">
    <property type="entry name" value="BPS1_pln"/>
</dbReference>
<evidence type="ECO:0000313" key="1">
    <source>
        <dbReference type="EMBL" id="OAY57632.1"/>
    </source>
</evidence>
<dbReference type="STRING" id="3983.A0A2C9WEE9"/>
<dbReference type="PANTHER" id="PTHR33070:SF75">
    <property type="entry name" value="SELECTION_UPKEEP OF INTRAEPITHELIAL T-CELLS PROTEIN"/>
    <property type="match status" value="1"/>
</dbReference>
<dbReference type="EMBL" id="CM004388">
    <property type="protein sequence ID" value="OAY57632.1"/>
    <property type="molecule type" value="Genomic_DNA"/>
</dbReference>
<organism evidence="1">
    <name type="scientific">Manihot esculenta</name>
    <name type="common">Cassava</name>
    <name type="synonym">Jatropha manihot</name>
    <dbReference type="NCBI Taxonomy" id="3983"/>
    <lineage>
        <taxon>Eukaryota</taxon>
        <taxon>Viridiplantae</taxon>
        <taxon>Streptophyta</taxon>
        <taxon>Embryophyta</taxon>
        <taxon>Tracheophyta</taxon>
        <taxon>Spermatophyta</taxon>
        <taxon>Magnoliopsida</taxon>
        <taxon>eudicotyledons</taxon>
        <taxon>Gunneridae</taxon>
        <taxon>Pentapetalae</taxon>
        <taxon>rosids</taxon>
        <taxon>fabids</taxon>
        <taxon>Malpighiales</taxon>
        <taxon>Euphorbiaceae</taxon>
        <taxon>Crotonoideae</taxon>
        <taxon>Manihoteae</taxon>
        <taxon>Manihot</taxon>
    </lineage>
</organism>
<dbReference type="OrthoDB" id="1701699at2759"/>
<dbReference type="AlphaFoldDB" id="A0A2C9WEE9"/>
<name>A0A2C9WEE9_MANES</name>
<protein>
    <recommendedName>
        <fullName evidence="2">DUF241 domain-containing protein</fullName>
    </recommendedName>
</protein>
<dbReference type="GO" id="GO:0048367">
    <property type="term" value="P:shoot system development"/>
    <property type="evidence" value="ECO:0007669"/>
    <property type="project" value="InterPro"/>
</dbReference>
<dbReference type="PANTHER" id="PTHR33070">
    <property type="entry name" value="OS06G0725500 PROTEIN"/>
    <property type="match status" value="1"/>
</dbReference>